<dbReference type="InterPro" id="IPR048136">
    <property type="entry name" value="STM3941-like"/>
</dbReference>
<proteinExistence type="predicted"/>
<dbReference type="KEGG" id="daur:Daura_32395"/>
<dbReference type="OrthoDB" id="5194210at2"/>
<evidence type="ECO:0000256" key="1">
    <source>
        <dbReference type="SAM" id="Phobius"/>
    </source>
</evidence>
<name>A0A9Q9I8P6_9ACTN</name>
<organism evidence="2 3">
    <name type="scientific">Dactylosporangium aurantiacum</name>
    <dbReference type="NCBI Taxonomy" id="35754"/>
    <lineage>
        <taxon>Bacteria</taxon>
        <taxon>Bacillati</taxon>
        <taxon>Actinomycetota</taxon>
        <taxon>Actinomycetes</taxon>
        <taxon>Micromonosporales</taxon>
        <taxon>Micromonosporaceae</taxon>
        <taxon>Dactylosporangium</taxon>
    </lineage>
</organism>
<evidence type="ECO:0000313" key="2">
    <source>
        <dbReference type="EMBL" id="UWZ51437.1"/>
    </source>
</evidence>
<evidence type="ECO:0000313" key="3">
    <source>
        <dbReference type="Proteomes" id="UP001058003"/>
    </source>
</evidence>
<sequence length="196" mass="21196">MSPEPLVIRPRTGRLLLTALGAAGFTVAGGYLVASGGLEETLAGLLSIAFFGGGLLLVLAQAVRHGGSQVTLAPDGLRLRHGGTIGWADIEAVTWQPKPGGMVQIRLRDPERYIASAPPDANAAMRRFLLPFAALLSLRGTRGMRQFARDVRSYGDEIRYYRATFGFDVALAGVWLDRPGEEFVALLERYRRDATA</sequence>
<dbReference type="RefSeq" id="WP_033364409.1">
    <property type="nucleotide sequence ID" value="NZ_CP073767.1"/>
</dbReference>
<reference evidence="2" key="1">
    <citation type="submission" date="2021-04" db="EMBL/GenBank/DDBJ databases">
        <title>Dactylosporangium aurantiacum NRRL B-8018 full assembly.</title>
        <authorList>
            <person name="Hartkoorn R.C."/>
            <person name="Beaudoing E."/>
            <person name="Hot D."/>
        </authorList>
    </citation>
    <scope>NUCLEOTIDE SEQUENCE</scope>
    <source>
        <strain evidence="2">NRRL B-8018</strain>
    </source>
</reference>
<gene>
    <name evidence="2" type="ORF">Daura_32395</name>
</gene>
<feature type="transmembrane region" description="Helical" evidence="1">
    <location>
        <begin position="41"/>
        <end position="60"/>
    </location>
</feature>
<protein>
    <submittedName>
        <fullName evidence="2">Uncharacterized protein</fullName>
    </submittedName>
</protein>
<feature type="transmembrane region" description="Helical" evidence="1">
    <location>
        <begin position="12"/>
        <end position="35"/>
    </location>
</feature>
<keyword evidence="3" id="KW-1185">Reference proteome</keyword>
<keyword evidence="1" id="KW-0472">Membrane</keyword>
<accession>A0A9Q9I8P6</accession>
<dbReference type="AlphaFoldDB" id="A0A9Q9I8P6"/>
<keyword evidence="1" id="KW-1133">Transmembrane helix</keyword>
<keyword evidence="1" id="KW-0812">Transmembrane</keyword>
<dbReference type="NCBIfam" id="NF041635">
    <property type="entry name" value="STM3941_fam"/>
    <property type="match status" value="1"/>
</dbReference>
<dbReference type="Proteomes" id="UP001058003">
    <property type="component" value="Chromosome"/>
</dbReference>
<dbReference type="EMBL" id="CP073767">
    <property type="protein sequence ID" value="UWZ51437.1"/>
    <property type="molecule type" value="Genomic_DNA"/>
</dbReference>